<dbReference type="Gene3D" id="3.40.50.1000">
    <property type="entry name" value="HAD superfamily/HAD-like"/>
    <property type="match status" value="1"/>
</dbReference>
<organism evidence="1 2">
    <name type="scientific">Paenibacillus azoreducens</name>
    <dbReference type="NCBI Taxonomy" id="116718"/>
    <lineage>
        <taxon>Bacteria</taxon>
        <taxon>Bacillati</taxon>
        <taxon>Bacillota</taxon>
        <taxon>Bacilli</taxon>
        <taxon>Bacillales</taxon>
        <taxon>Paenibacillaceae</taxon>
        <taxon>Paenibacillus</taxon>
    </lineage>
</organism>
<evidence type="ECO:0000313" key="1">
    <source>
        <dbReference type="EMBL" id="GIO50849.1"/>
    </source>
</evidence>
<dbReference type="PANTHER" id="PTHR18901">
    <property type="entry name" value="2-DEOXYGLUCOSE-6-PHOSPHATE PHOSPHATASE 2"/>
    <property type="match status" value="1"/>
</dbReference>
<dbReference type="SFLD" id="SFLDG01129">
    <property type="entry name" value="C1.5:_HAD__Beta-PGM__Phosphata"/>
    <property type="match status" value="1"/>
</dbReference>
<dbReference type="PANTHER" id="PTHR18901:SF38">
    <property type="entry name" value="PSEUDOURIDINE-5'-PHOSPHATASE"/>
    <property type="match status" value="1"/>
</dbReference>
<dbReference type="AlphaFoldDB" id="A0A919YI17"/>
<dbReference type="InterPro" id="IPR006439">
    <property type="entry name" value="HAD-SF_hydro_IA"/>
</dbReference>
<dbReference type="PRINTS" id="PR00413">
    <property type="entry name" value="HADHALOGNASE"/>
</dbReference>
<gene>
    <name evidence="1" type="ORF">J34TS1_56140</name>
</gene>
<dbReference type="EMBL" id="BORT01000039">
    <property type="protein sequence ID" value="GIO50849.1"/>
    <property type="molecule type" value="Genomic_DNA"/>
</dbReference>
<sequence length="252" mass="28865">MGWLDNLKKGIRPGRRTVPLGFNYDNEKVSKLIKAVIFDFDGLIVDTETPAYHAFCKVYGEYGRELPLETYAKCVGTSFDAFNPYTHLAEMLEHKVDSEVIRKQVDVEYRELLRHIQPRPGVVDYLREAGELGLKVGLASSSYFNWIEPYLTKFDLHGYFDSINTADLVQKVKPDPELYQLSLQRLEVQPDEAISFEDSLNGFIAAQKAGLHTVIVPNEMTRTFSFEDYDLKISGMDSMPLQDLIARLERQK</sequence>
<dbReference type="Gene3D" id="1.10.150.240">
    <property type="entry name" value="Putative phosphatase, domain 2"/>
    <property type="match status" value="1"/>
</dbReference>
<dbReference type="InterPro" id="IPR041492">
    <property type="entry name" value="HAD_2"/>
</dbReference>
<comment type="caution">
    <text evidence="1">The sequence shown here is derived from an EMBL/GenBank/DDBJ whole genome shotgun (WGS) entry which is preliminary data.</text>
</comment>
<dbReference type="InterPro" id="IPR023198">
    <property type="entry name" value="PGP-like_dom2"/>
</dbReference>
<proteinExistence type="predicted"/>
<dbReference type="InterPro" id="IPR036412">
    <property type="entry name" value="HAD-like_sf"/>
</dbReference>
<dbReference type="NCBIfam" id="TIGR01509">
    <property type="entry name" value="HAD-SF-IA-v3"/>
    <property type="match status" value="1"/>
</dbReference>
<dbReference type="Pfam" id="PF13419">
    <property type="entry name" value="HAD_2"/>
    <property type="match status" value="1"/>
</dbReference>
<accession>A0A919YI17</accession>
<dbReference type="SUPFAM" id="SSF56784">
    <property type="entry name" value="HAD-like"/>
    <property type="match status" value="1"/>
</dbReference>
<keyword evidence="2" id="KW-1185">Reference proteome</keyword>
<name>A0A919YI17_9BACL</name>
<evidence type="ECO:0000313" key="2">
    <source>
        <dbReference type="Proteomes" id="UP000682811"/>
    </source>
</evidence>
<dbReference type="SFLD" id="SFLDS00003">
    <property type="entry name" value="Haloacid_Dehalogenase"/>
    <property type="match status" value="1"/>
</dbReference>
<dbReference type="Proteomes" id="UP000682811">
    <property type="component" value="Unassembled WGS sequence"/>
</dbReference>
<dbReference type="InterPro" id="IPR023214">
    <property type="entry name" value="HAD_sf"/>
</dbReference>
<reference evidence="1 2" key="1">
    <citation type="submission" date="2021-03" db="EMBL/GenBank/DDBJ databases">
        <title>Antimicrobial resistance genes in bacteria isolated from Japanese honey, and their potential for conferring macrolide and lincosamide resistance in the American foulbrood pathogen Paenibacillus larvae.</title>
        <authorList>
            <person name="Okamoto M."/>
            <person name="Kumagai M."/>
            <person name="Kanamori H."/>
            <person name="Takamatsu D."/>
        </authorList>
    </citation>
    <scope>NUCLEOTIDE SEQUENCE [LARGE SCALE GENOMIC DNA]</scope>
    <source>
        <strain evidence="1 2">J34TS1</strain>
    </source>
</reference>
<protein>
    <submittedName>
        <fullName evidence="1">Phosphoglycolate phosphatase</fullName>
    </submittedName>
</protein>